<accession>A0ACB9ZLP2</accession>
<evidence type="ECO:0000313" key="1">
    <source>
        <dbReference type="EMBL" id="KAI5648513.1"/>
    </source>
</evidence>
<keyword evidence="2" id="KW-1185">Reference proteome</keyword>
<evidence type="ECO:0000313" key="2">
    <source>
        <dbReference type="Proteomes" id="UP001060085"/>
    </source>
</evidence>
<proteinExistence type="predicted"/>
<organism evidence="1 2">
    <name type="scientific">Catharanthus roseus</name>
    <name type="common">Madagascar periwinkle</name>
    <name type="synonym">Vinca rosea</name>
    <dbReference type="NCBI Taxonomy" id="4058"/>
    <lineage>
        <taxon>Eukaryota</taxon>
        <taxon>Viridiplantae</taxon>
        <taxon>Streptophyta</taxon>
        <taxon>Embryophyta</taxon>
        <taxon>Tracheophyta</taxon>
        <taxon>Spermatophyta</taxon>
        <taxon>Magnoliopsida</taxon>
        <taxon>eudicotyledons</taxon>
        <taxon>Gunneridae</taxon>
        <taxon>Pentapetalae</taxon>
        <taxon>asterids</taxon>
        <taxon>lamiids</taxon>
        <taxon>Gentianales</taxon>
        <taxon>Apocynaceae</taxon>
        <taxon>Rauvolfioideae</taxon>
        <taxon>Vinceae</taxon>
        <taxon>Catharanthinae</taxon>
        <taxon>Catharanthus</taxon>
    </lineage>
</organism>
<gene>
    <name evidence="1" type="ORF">M9H77_34518</name>
</gene>
<protein>
    <submittedName>
        <fullName evidence="1">Uncharacterized protein</fullName>
    </submittedName>
</protein>
<name>A0ACB9ZLP2_CATRO</name>
<sequence>MSGADYGATDCGNPSSDIGLGKDSGTSEVGGRTRSEGAVRVGSLGIHESEDNEDEPEDDGGDDDDDDDDDGDGDDDKPVPMAHASSSGHRPAPGKGKGLIGNFISVMSPADGGPHDPVLVLLYSGHIAIVYGVDM</sequence>
<dbReference type="EMBL" id="CM044708">
    <property type="protein sequence ID" value="KAI5648513.1"/>
    <property type="molecule type" value="Genomic_DNA"/>
</dbReference>
<reference evidence="2" key="1">
    <citation type="journal article" date="2023" name="Nat. Plants">
        <title>Single-cell RNA sequencing provides a high-resolution roadmap for understanding the multicellular compartmentation of specialized metabolism.</title>
        <authorList>
            <person name="Sun S."/>
            <person name="Shen X."/>
            <person name="Li Y."/>
            <person name="Li Y."/>
            <person name="Wang S."/>
            <person name="Li R."/>
            <person name="Zhang H."/>
            <person name="Shen G."/>
            <person name="Guo B."/>
            <person name="Wei J."/>
            <person name="Xu J."/>
            <person name="St-Pierre B."/>
            <person name="Chen S."/>
            <person name="Sun C."/>
        </authorList>
    </citation>
    <scope>NUCLEOTIDE SEQUENCE [LARGE SCALE GENOMIC DNA]</scope>
</reference>
<comment type="caution">
    <text evidence="1">The sequence shown here is derived from an EMBL/GenBank/DDBJ whole genome shotgun (WGS) entry which is preliminary data.</text>
</comment>
<dbReference type="Proteomes" id="UP001060085">
    <property type="component" value="Linkage Group LG08"/>
</dbReference>